<protein>
    <submittedName>
        <fullName evidence="1">Uncharacterized protein</fullName>
    </submittedName>
</protein>
<proteinExistence type="predicted"/>
<organism evidence="1 2">
    <name type="scientific">Arsenophonus apicola</name>
    <dbReference type="NCBI Taxonomy" id="2879119"/>
    <lineage>
        <taxon>Bacteria</taxon>
        <taxon>Pseudomonadati</taxon>
        <taxon>Pseudomonadota</taxon>
        <taxon>Gammaproteobacteria</taxon>
        <taxon>Enterobacterales</taxon>
        <taxon>Morganellaceae</taxon>
        <taxon>Arsenophonus</taxon>
    </lineage>
</organism>
<name>A0ABY8P5D8_9GAMM</name>
<evidence type="ECO:0000313" key="1">
    <source>
        <dbReference type="EMBL" id="WGO84702.1"/>
    </source>
</evidence>
<dbReference type="EMBL" id="CP123759">
    <property type="protein sequence ID" value="WGO84702.1"/>
    <property type="molecule type" value="Genomic_DNA"/>
</dbReference>
<dbReference type="RefSeq" id="WP_280939659.1">
    <property type="nucleotide sequence ID" value="NZ_CP123759.1"/>
</dbReference>
<evidence type="ECO:0000313" key="2">
    <source>
        <dbReference type="Proteomes" id="UP001231859"/>
    </source>
</evidence>
<keyword evidence="2" id="KW-1185">Reference proteome</keyword>
<reference evidence="1 2" key="1">
    <citation type="submission" date="2023-04" db="EMBL/GenBank/DDBJ databases">
        <title>Genome dynamics across the evolutionary transition to endosymbiosis.</title>
        <authorList>
            <person name="Siozios S."/>
            <person name="Nadal-Jimenez P."/>
            <person name="Azagi T."/>
            <person name="Sprong H."/>
            <person name="Frost C.L."/>
            <person name="Parratt S.R."/>
            <person name="Taylor G."/>
            <person name="Brettell L."/>
            <person name="Lew K.C."/>
            <person name="Croft L."/>
            <person name="King K.C."/>
            <person name="Brockhurst M.A."/>
            <person name="Hypsa V."/>
            <person name="Novakova E."/>
            <person name="Darby A.C."/>
            <person name="Hurst G.D.D."/>
        </authorList>
    </citation>
    <scope>NUCLEOTIDE SEQUENCE [LARGE SCALE GENOMIC DNA]</scope>
    <source>
        <strain evidence="2">aApi_AU</strain>
    </source>
</reference>
<dbReference type="Proteomes" id="UP001231859">
    <property type="component" value="Chromosome"/>
</dbReference>
<sequence length="203" mass="23905">MNMEVNGNDSRVAGRDFKEGGVHIDRYEDSKTIYINGSNDNKKLLVSAQRKILNELVQKVSAVCHEKKSVIWLQIYAESGVNNINEITIEQYPLIINYLNKIIDEKKEEMNKSFLVHLLLKNTQNDEGLRDELRVYCQLKFAMKNLFNELNCSQLRQALEWLYEKKQEKKLSQNVNWFDLFRKYPKHFVTVILISLFIGLIIF</sequence>
<gene>
    <name evidence="1" type="ORF">QG404_07520</name>
</gene>
<accession>A0ABY8P5D8</accession>